<gene>
    <name evidence="1" type="ORF">DOZ80_29890</name>
</gene>
<evidence type="ECO:0000313" key="2">
    <source>
        <dbReference type="Proteomes" id="UP000249493"/>
    </source>
</evidence>
<proteinExistence type="predicted"/>
<dbReference type="Proteomes" id="UP000249493">
    <property type="component" value="Unassembled WGS sequence"/>
</dbReference>
<dbReference type="AlphaFoldDB" id="A0A327MJI0"/>
<dbReference type="EMBL" id="QLIN01000021">
    <property type="protein sequence ID" value="RAI62626.1"/>
    <property type="molecule type" value="Genomic_DNA"/>
</dbReference>
<evidence type="ECO:0000313" key="1">
    <source>
        <dbReference type="EMBL" id="RAI62626.1"/>
    </source>
</evidence>
<comment type="caution">
    <text evidence="1">The sequence shown here is derived from an EMBL/GenBank/DDBJ whole genome shotgun (WGS) entry which is preliminary data.</text>
</comment>
<name>A0A327MJI0_PSEFL</name>
<organism evidence="1 2">
    <name type="scientific">Pseudomonas fluorescens</name>
    <dbReference type="NCBI Taxonomy" id="294"/>
    <lineage>
        <taxon>Bacteria</taxon>
        <taxon>Pseudomonadati</taxon>
        <taxon>Pseudomonadota</taxon>
        <taxon>Gammaproteobacteria</taxon>
        <taxon>Pseudomonadales</taxon>
        <taxon>Pseudomonadaceae</taxon>
        <taxon>Pseudomonas</taxon>
    </lineage>
</organism>
<sequence length="76" mass="8002">MFRERQRGRESGATRTRLLPQVFWPAAGFTFTGDHNGGSGLAREGAVSVNISIGCADLIAGKPAPTGSFSGHKSRV</sequence>
<protein>
    <submittedName>
        <fullName evidence="1">Uncharacterized protein</fullName>
    </submittedName>
</protein>
<reference evidence="1 2" key="1">
    <citation type="submission" date="2018-06" db="EMBL/GenBank/DDBJ databases">
        <authorList>
            <person name="Zhirakovskaya E."/>
        </authorList>
    </citation>
    <scope>NUCLEOTIDE SEQUENCE [LARGE SCALE GENOMIC DNA]</scope>
    <source>
        <strain evidence="1 2">LY3</strain>
    </source>
</reference>
<accession>A0A327MJI0</accession>